<dbReference type="PROSITE" id="PS51828">
    <property type="entry name" value="PTX_2"/>
    <property type="match status" value="1"/>
</dbReference>
<dbReference type="EMBL" id="JARQWQ010000017">
    <property type="protein sequence ID" value="KAK2566407.1"/>
    <property type="molecule type" value="Genomic_DNA"/>
</dbReference>
<keyword evidence="3" id="KW-0106">Calcium</keyword>
<evidence type="ECO:0000256" key="6">
    <source>
        <dbReference type="PROSITE-ProRule" id="PRU01172"/>
    </source>
</evidence>
<evidence type="ECO:0000256" key="1">
    <source>
        <dbReference type="ARBA" id="ARBA00001913"/>
    </source>
</evidence>
<dbReference type="InterPro" id="IPR013320">
    <property type="entry name" value="ConA-like_dom_sf"/>
</dbReference>
<keyword evidence="9" id="KW-1185">Reference proteome</keyword>
<comment type="cofactor">
    <cofactor evidence="1">
        <name>Ca(2+)</name>
        <dbReference type="ChEBI" id="CHEBI:29108"/>
    </cofactor>
</comment>
<evidence type="ECO:0000259" key="7">
    <source>
        <dbReference type="PROSITE" id="PS51828"/>
    </source>
</evidence>
<evidence type="ECO:0000313" key="9">
    <source>
        <dbReference type="Proteomes" id="UP001249851"/>
    </source>
</evidence>
<dbReference type="Proteomes" id="UP001249851">
    <property type="component" value="Unassembled WGS sequence"/>
</dbReference>
<protein>
    <submittedName>
        <fullName evidence="8">Neuronal pentraxin-2</fullName>
    </submittedName>
</protein>
<comment type="caution">
    <text evidence="8">The sequence shown here is derived from an EMBL/GenBank/DDBJ whole genome shotgun (WGS) entry which is preliminary data.</text>
</comment>
<dbReference type="SUPFAM" id="SSF49899">
    <property type="entry name" value="Concanavalin A-like lectins/glucanases"/>
    <property type="match status" value="1"/>
</dbReference>
<reference evidence="8" key="2">
    <citation type="journal article" date="2023" name="Science">
        <title>Genomic signatures of disease resistance in endangered staghorn corals.</title>
        <authorList>
            <person name="Vollmer S.V."/>
            <person name="Selwyn J.D."/>
            <person name="Despard B.A."/>
            <person name="Roesel C.L."/>
        </authorList>
    </citation>
    <scope>NUCLEOTIDE SEQUENCE</scope>
    <source>
        <strain evidence="8">K2</strain>
    </source>
</reference>
<evidence type="ECO:0000313" key="8">
    <source>
        <dbReference type="EMBL" id="KAK2566407.1"/>
    </source>
</evidence>
<accession>A0AAD9QRX0</accession>
<gene>
    <name evidence="8" type="ORF">P5673_009917</name>
</gene>
<dbReference type="AlphaFoldDB" id="A0AAD9QRX0"/>
<dbReference type="PANTHER" id="PTHR19277:SF125">
    <property type="entry name" value="B6"/>
    <property type="match status" value="1"/>
</dbReference>
<evidence type="ECO:0000256" key="3">
    <source>
        <dbReference type="ARBA" id="ARBA00022837"/>
    </source>
</evidence>
<sequence length="90" mass="9726">MKGHTIRPGGSLILGQEQDTVGGSLDKTQSFVGRLAFVNVWSYTLPGDAIKEYARCCRAGEGNVYMWSDFIYGTRGNPRVVIPAGCPCAL</sequence>
<dbReference type="GO" id="GO:0046872">
    <property type="term" value="F:metal ion binding"/>
    <property type="evidence" value="ECO:0007669"/>
    <property type="project" value="UniProtKB-KW"/>
</dbReference>
<comment type="caution">
    <text evidence="6">Lacks conserved residue(s) required for the propagation of feature annotation.</text>
</comment>
<keyword evidence="2" id="KW-0479">Metal-binding</keyword>
<evidence type="ECO:0000256" key="5">
    <source>
        <dbReference type="ARBA" id="ARBA00023180"/>
    </source>
</evidence>
<keyword evidence="5" id="KW-0325">Glycoprotein</keyword>
<evidence type="ECO:0000256" key="4">
    <source>
        <dbReference type="ARBA" id="ARBA00023157"/>
    </source>
</evidence>
<dbReference type="InterPro" id="IPR001759">
    <property type="entry name" value="PTX_dom"/>
</dbReference>
<dbReference type="InterPro" id="IPR051360">
    <property type="entry name" value="Neuronal_Pentraxin_Related"/>
</dbReference>
<dbReference type="PRINTS" id="PR00895">
    <property type="entry name" value="PENTAXIN"/>
</dbReference>
<dbReference type="Gene3D" id="2.60.120.200">
    <property type="match status" value="1"/>
</dbReference>
<organism evidence="8 9">
    <name type="scientific">Acropora cervicornis</name>
    <name type="common">Staghorn coral</name>
    <dbReference type="NCBI Taxonomy" id="6130"/>
    <lineage>
        <taxon>Eukaryota</taxon>
        <taxon>Metazoa</taxon>
        <taxon>Cnidaria</taxon>
        <taxon>Anthozoa</taxon>
        <taxon>Hexacorallia</taxon>
        <taxon>Scleractinia</taxon>
        <taxon>Astrocoeniina</taxon>
        <taxon>Acroporidae</taxon>
        <taxon>Acropora</taxon>
    </lineage>
</organism>
<reference evidence="8" key="1">
    <citation type="journal article" date="2023" name="G3 (Bethesda)">
        <title>Whole genome assembly and annotation of the endangered Caribbean coral Acropora cervicornis.</title>
        <authorList>
            <person name="Selwyn J.D."/>
            <person name="Vollmer S.V."/>
        </authorList>
    </citation>
    <scope>NUCLEOTIDE SEQUENCE</scope>
    <source>
        <strain evidence="8">K2</strain>
    </source>
</reference>
<keyword evidence="4" id="KW-1015">Disulfide bond</keyword>
<feature type="domain" description="Pentraxin (PTX)" evidence="7">
    <location>
        <begin position="1"/>
        <end position="87"/>
    </location>
</feature>
<proteinExistence type="predicted"/>
<dbReference type="PANTHER" id="PTHR19277">
    <property type="entry name" value="PENTRAXIN"/>
    <property type="match status" value="1"/>
</dbReference>
<dbReference type="Pfam" id="PF00354">
    <property type="entry name" value="Pentaxin"/>
    <property type="match status" value="1"/>
</dbReference>
<name>A0AAD9QRX0_ACRCE</name>
<evidence type="ECO:0000256" key="2">
    <source>
        <dbReference type="ARBA" id="ARBA00022723"/>
    </source>
</evidence>